<proteinExistence type="predicted"/>
<reference evidence="1 2" key="1">
    <citation type="submission" date="2016-10" db="EMBL/GenBank/DDBJ databases">
        <title>Complete genome sequences of three Cupriavidus strains isolated from various Malaysian environments.</title>
        <authorList>
            <person name="Abdullah A.A.-A."/>
            <person name="Shafie N.A.H."/>
            <person name="Lau N.S."/>
        </authorList>
    </citation>
    <scope>NUCLEOTIDE SEQUENCE [LARGE SCALE GENOMIC DNA]</scope>
    <source>
        <strain evidence="1 2">USMAA1020</strain>
    </source>
</reference>
<evidence type="ECO:0008006" key="3">
    <source>
        <dbReference type="Google" id="ProtNLM"/>
    </source>
</evidence>
<dbReference type="Gene3D" id="3.40.190.150">
    <property type="entry name" value="Bordetella uptake gene, domain 1"/>
    <property type="match status" value="1"/>
</dbReference>
<evidence type="ECO:0000313" key="1">
    <source>
        <dbReference type="EMBL" id="AOZ08381.1"/>
    </source>
</evidence>
<evidence type="ECO:0000313" key="2">
    <source>
        <dbReference type="Proteomes" id="UP000177515"/>
    </source>
</evidence>
<keyword evidence="2" id="KW-1185">Reference proteome</keyword>
<accession>A0ABN4TQ23</accession>
<name>A0ABN4TQ23_9BURK</name>
<organism evidence="1 2">
    <name type="scientific">Cupriavidus malaysiensis</name>
    <dbReference type="NCBI Taxonomy" id="367825"/>
    <lineage>
        <taxon>Bacteria</taxon>
        <taxon>Pseudomonadati</taxon>
        <taxon>Pseudomonadota</taxon>
        <taxon>Betaproteobacteria</taxon>
        <taxon>Burkholderiales</taxon>
        <taxon>Burkholderiaceae</taxon>
        <taxon>Cupriavidus</taxon>
    </lineage>
</organism>
<dbReference type="InterPro" id="IPR042100">
    <property type="entry name" value="Bug_dom1"/>
</dbReference>
<gene>
    <name evidence="1" type="ORF">BKK80_20645</name>
</gene>
<dbReference type="Proteomes" id="UP000177515">
    <property type="component" value="Chromosome 2"/>
</dbReference>
<protein>
    <recommendedName>
        <fullName evidence="3">Tripartite tricarboxylate transporter substrate binding protein</fullName>
    </recommendedName>
</protein>
<sequence length="80" mass="8618">MPSSPCRFGLGTPAGVPGPILDQLNQAARQVLAGPDVVAAIEKQGALPSPTSRAEFAELVRKENARWRKIVEDIHFAKLQ</sequence>
<dbReference type="EMBL" id="CP017755">
    <property type="protein sequence ID" value="AOZ08381.1"/>
    <property type="molecule type" value="Genomic_DNA"/>
</dbReference>